<organism evidence="2 3">
    <name type="scientific">Apostasia shenzhenica</name>
    <dbReference type="NCBI Taxonomy" id="1088818"/>
    <lineage>
        <taxon>Eukaryota</taxon>
        <taxon>Viridiplantae</taxon>
        <taxon>Streptophyta</taxon>
        <taxon>Embryophyta</taxon>
        <taxon>Tracheophyta</taxon>
        <taxon>Spermatophyta</taxon>
        <taxon>Magnoliopsida</taxon>
        <taxon>Liliopsida</taxon>
        <taxon>Asparagales</taxon>
        <taxon>Orchidaceae</taxon>
        <taxon>Apostasioideae</taxon>
        <taxon>Apostasia</taxon>
    </lineage>
</organism>
<sequence length="151" mass="14527">MAIAAAAAAIPPKEDMRTAALLPEGTGGEAPGAPDEGGKAMPDGVVSGGGAGGPETGGTTGGFADGEGADLGEKTGDRAGAADGTVAGDLAGAGVRAVGGAAFGGDVVGAPPGACAAIATARMQIVRENRATRYIFACRRRRSDGERGRIY</sequence>
<feature type="compositionally biased region" description="Gly residues" evidence="1">
    <location>
        <begin position="46"/>
        <end position="65"/>
    </location>
</feature>
<dbReference type="Proteomes" id="UP000236161">
    <property type="component" value="Unassembled WGS sequence"/>
</dbReference>
<feature type="region of interest" description="Disordered" evidence="1">
    <location>
        <begin position="22"/>
        <end position="77"/>
    </location>
</feature>
<reference evidence="2 3" key="1">
    <citation type="journal article" date="2017" name="Nature">
        <title>The Apostasia genome and the evolution of orchids.</title>
        <authorList>
            <person name="Zhang G.Q."/>
            <person name="Liu K.W."/>
            <person name="Li Z."/>
            <person name="Lohaus R."/>
            <person name="Hsiao Y.Y."/>
            <person name="Niu S.C."/>
            <person name="Wang J.Y."/>
            <person name="Lin Y.C."/>
            <person name="Xu Q."/>
            <person name="Chen L.J."/>
            <person name="Yoshida K."/>
            <person name="Fujiwara S."/>
            <person name="Wang Z.W."/>
            <person name="Zhang Y.Q."/>
            <person name="Mitsuda N."/>
            <person name="Wang M."/>
            <person name="Liu G.H."/>
            <person name="Pecoraro L."/>
            <person name="Huang H.X."/>
            <person name="Xiao X.J."/>
            <person name="Lin M."/>
            <person name="Wu X.Y."/>
            <person name="Wu W.L."/>
            <person name="Chen Y.Y."/>
            <person name="Chang S.B."/>
            <person name="Sakamoto S."/>
            <person name="Ohme-Takagi M."/>
            <person name="Yagi M."/>
            <person name="Zeng S.J."/>
            <person name="Shen C.Y."/>
            <person name="Yeh C.M."/>
            <person name="Luo Y.B."/>
            <person name="Tsai W.C."/>
            <person name="Van de Peer Y."/>
            <person name="Liu Z.J."/>
        </authorList>
    </citation>
    <scope>NUCLEOTIDE SEQUENCE [LARGE SCALE GENOMIC DNA]</scope>
    <source>
        <strain evidence="3">cv. Shenzhen</strain>
        <tissue evidence="2">Stem</tissue>
    </source>
</reference>
<evidence type="ECO:0000313" key="3">
    <source>
        <dbReference type="Proteomes" id="UP000236161"/>
    </source>
</evidence>
<dbReference type="AlphaFoldDB" id="A0A2I0A3A7"/>
<evidence type="ECO:0000256" key="1">
    <source>
        <dbReference type="SAM" id="MobiDB-lite"/>
    </source>
</evidence>
<gene>
    <name evidence="2" type="ORF">AXF42_Ash017573</name>
</gene>
<proteinExistence type="predicted"/>
<accession>A0A2I0A3A7</accession>
<dbReference type="EMBL" id="KZ452035">
    <property type="protein sequence ID" value="PKA50034.1"/>
    <property type="molecule type" value="Genomic_DNA"/>
</dbReference>
<name>A0A2I0A3A7_9ASPA</name>
<keyword evidence="3" id="KW-1185">Reference proteome</keyword>
<evidence type="ECO:0000313" key="2">
    <source>
        <dbReference type="EMBL" id="PKA50034.1"/>
    </source>
</evidence>
<protein>
    <submittedName>
        <fullName evidence="2">Uncharacterized protein</fullName>
    </submittedName>
</protein>